<evidence type="ECO:0000256" key="1">
    <source>
        <dbReference type="SAM" id="Coils"/>
    </source>
</evidence>
<feature type="region of interest" description="Disordered" evidence="2">
    <location>
        <begin position="309"/>
        <end position="385"/>
    </location>
</feature>
<dbReference type="GO" id="GO:0005813">
    <property type="term" value="C:centrosome"/>
    <property type="evidence" value="ECO:0007669"/>
    <property type="project" value="TreeGrafter"/>
</dbReference>
<dbReference type="OrthoDB" id="10254988at2759"/>
<keyword evidence="4" id="KW-1185">Reference proteome</keyword>
<evidence type="ECO:0000313" key="3">
    <source>
        <dbReference type="EMBL" id="KIH55584.1"/>
    </source>
</evidence>
<organism evidence="3 4">
    <name type="scientific">Ancylostoma duodenale</name>
    <dbReference type="NCBI Taxonomy" id="51022"/>
    <lineage>
        <taxon>Eukaryota</taxon>
        <taxon>Metazoa</taxon>
        <taxon>Ecdysozoa</taxon>
        <taxon>Nematoda</taxon>
        <taxon>Chromadorea</taxon>
        <taxon>Rhabditida</taxon>
        <taxon>Rhabditina</taxon>
        <taxon>Rhabditomorpha</taxon>
        <taxon>Strongyloidea</taxon>
        <taxon>Ancylostomatidae</taxon>
        <taxon>Ancylostomatinae</taxon>
        <taxon>Ancylostoma</taxon>
    </lineage>
</organism>
<proteinExistence type="predicted"/>
<dbReference type="AlphaFoldDB" id="A0A0C2G9M4"/>
<dbReference type="Proteomes" id="UP000054047">
    <property type="component" value="Unassembled WGS sequence"/>
</dbReference>
<keyword evidence="1" id="KW-0175">Coiled coil</keyword>
<feature type="coiled-coil region" evidence="1">
    <location>
        <begin position="13"/>
        <end position="161"/>
    </location>
</feature>
<evidence type="ECO:0000313" key="4">
    <source>
        <dbReference type="Proteomes" id="UP000054047"/>
    </source>
</evidence>
<evidence type="ECO:0000256" key="2">
    <source>
        <dbReference type="SAM" id="MobiDB-lite"/>
    </source>
</evidence>
<gene>
    <name evidence="3" type="ORF">ANCDUO_14258</name>
</gene>
<protein>
    <submittedName>
        <fullName evidence="3">Uncharacterized protein</fullName>
    </submittedName>
</protein>
<feature type="compositionally biased region" description="Polar residues" evidence="2">
    <location>
        <begin position="356"/>
        <end position="370"/>
    </location>
</feature>
<feature type="coiled-coil region" evidence="1">
    <location>
        <begin position="187"/>
        <end position="288"/>
    </location>
</feature>
<dbReference type="GO" id="GO:0008017">
    <property type="term" value="F:microtubule binding"/>
    <property type="evidence" value="ECO:0007669"/>
    <property type="project" value="TreeGrafter"/>
</dbReference>
<name>A0A0C2G9M4_9BILA</name>
<dbReference type="GO" id="GO:0051959">
    <property type="term" value="F:dynein light intermediate chain binding"/>
    <property type="evidence" value="ECO:0007669"/>
    <property type="project" value="TreeGrafter"/>
</dbReference>
<dbReference type="GO" id="GO:0030705">
    <property type="term" value="P:cytoskeleton-dependent intracellular transport"/>
    <property type="evidence" value="ECO:0007669"/>
    <property type="project" value="TreeGrafter"/>
</dbReference>
<dbReference type="PANTHER" id="PTHR18947:SF28">
    <property type="entry name" value="GIRDIN, ISOFORM A"/>
    <property type="match status" value="1"/>
</dbReference>
<sequence length="432" mass="49537">MSACMRPISSGHSRELEDMRMALEHERSEKDRQLRSYADLHNEHGALKRELDQIRKENDCLSRNCDNLSSEIRKLKLAEQAQRATVKDLMTTVEEQTKNIQAKEIEIAKLHNTIELLTKVNRVYEEESKNLGRQVETLLHYNRELQEKAFTEKNVAHLEQKQFQNCDNLSSEIRKLKLAEQAQRATVKDLMTTVEEQTKNIQAKEIEIAKLHNTIELLTKVNRVYEEESKNLGRQVETLLHYNRELQEKAFTEKNVAHLEQKQFQERLSALQRHKEKLEEKIMDQYRSMESKKMADRQKQPLVKRAAKALISRRRPSIPSGGSTTEDSSVYSADEGSPPLTNGKPRPENCAALAAHSTQTAHQHNLQCTGSAAPSPAATPQLNRGNYAHGRASLRLPSFKKLTTTFRDDTFHGAYTNPNVHKMIDVQYGAHD</sequence>
<dbReference type="EMBL" id="KN737083">
    <property type="protein sequence ID" value="KIH55584.1"/>
    <property type="molecule type" value="Genomic_DNA"/>
</dbReference>
<reference evidence="3 4" key="1">
    <citation type="submission" date="2013-12" db="EMBL/GenBank/DDBJ databases">
        <title>Draft genome of the parsitic nematode Ancylostoma duodenale.</title>
        <authorList>
            <person name="Mitreva M."/>
        </authorList>
    </citation>
    <scope>NUCLEOTIDE SEQUENCE [LARGE SCALE GENOMIC DNA]</scope>
    <source>
        <strain evidence="3 4">Zhejiang</strain>
    </source>
</reference>
<dbReference type="PANTHER" id="PTHR18947">
    <property type="entry name" value="HOOK PROTEINS"/>
    <property type="match status" value="1"/>
</dbReference>
<accession>A0A0C2G9M4</accession>
<dbReference type="GO" id="GO:0005737">
    <property type="term" value="C:cytoplasm"/>
    <property type="evidence" value="ECO:0007669"/>
    <property type="project" value="TreeGrafter"/>
</dbReference>
<dbReference type="GO" id="GO:0031122">
    <property type="term" value="P:cytoplasmic microtubule organization"/>
    <property type="evidence" value="ECO:0007669"/>
    <property type="project" value="TreeGrafter"/>
</dbReference>